<comment type="caution">
    <text evidence="2">The sequence shown here is derived from an EMBL/GenBank/DDBJ whole genome shotgun (WGS) entry which is preliminary data.</text>
</comment>
<protein>
    <submittedName>
        <fullName evidence="2">RimJ/RimL family protein N-acetyltransferase</fullName>
    </submittedName>
</protein>
<dbReference type="Proteomes" id="UP000577362">
    <property type="component" value="Unassembled WGS sequence"/>
</dbReference>
<dbReference type="RefSeq" id="WP_183316076.1">
    <property type="nucleotide sequence ID" value="NZ_JACIEN010000001.1"/>
</dbReference>
<evidence type="ECO:0000313" key="3">
    <source>
        <dbReference type="Proteomes" id="UP000577362"/>
    </source>
</evidence>
<keyword evidence="3" id="KW-1185">Reference proteome</keyword>
<evidence type="ECO:0000259" key="1">
    <source>
        <dbReference type="PROSITE" id="PS51186"/>
    </source>
</evidence>
<dbReference type="AlphaFoldDB" id="A0A840BSJ3"/>
<dbReference type="Gene3D" id="3.40.630.30">
    <property type="match status" value="1"/>
</dbReference>
<dbReference type="PANTHER" id="PTHR43792:SF1">
    <property type="entry name" value="N-ACETYLTRANSFERASE DOMAIN-CONTAINING PROTEIN"/>
    <property type="match status" value="1"/>
</dbReference>
<dbReference type="PANTHER" id="PTHR43792">
    <property type="entry name" value="GNAT FAMILY, PUTATIVE (AFU_ORTHOLOGUE AFUA_3G00765)-RELATED-RELATED"/>
    <property type="match status" value="1"/>
</dbReference>
<name>A0A840BSJ3_9HYPH</name>
<sequence length="212" mass="23315">MQCPRITTPRLVLRPWRQADLAPFAALNADPHVMEFFPGCLGAAESDALALRIVEHFAARGFGLWAVEVAGGAPFIGFVGLSVPRYETPFTPCVEIGWRLAASHWGRGYASEAARGALACGFDHLGLAEIVSFTTEANARSRRVMERLGMRRDPADDFDHPLLAADHPLRRHVLYRLSKSAWTKRNRAAMAAPDQRIELVDAPPLQLPGDHA</sequence>
<dbReference type="PROSITE" id="PS51186">
    <property type="entry name" value="GNAT"/>
    <property type="match status" value="1"/>
</dbReference>
<dbReference type="SUPFAM" id="SSF55729">
    <property type="entry name" value="Acyl-CoA N-acyltransferases (Nat)"/>
    <property type="match status" value="1"/>
</dbReference>
<dbReference type="InterPro" id="IPR051531">
    <property type="entry name" value="N-acetyltransferase"/>
</dbReference>
<dbReference type="Pfam" id="PF13302">
    <property type="entry name" value="Acetyltransf_3"/>
    <property type="match status" value="1"/>
</dbReference>
<accession>A0A840BSJ3</accession>
<reference evidence="2 3" key="1">
    <citation type="submission" date="2020-08" db="EMBL/GenBank/DDBJ databases">
        <title>Genomic Encyclopedia of Type Strains, Phase IV (KMG-IV): sequencing the most valuable type-strain genomes for metagenomic binning, comparative biology and taxonomic classification.</title>
        <authorList>
            <person name="Goeker M."/>
        </authorList>
    </citation>
    <scope>NUCLEOTIDE SEQUENCE [LARGE SCALE GENOMIC DNA]</scope>
    <source>
        <strain evidence="2 3">DSM 103737</strain>
    </source>
</reference>
<dbReference type="EMBL" id="JACIEN010000001">
    <property type="protein sequence ID" value="MBB4016365.1"/>
    <property type="molecule type" value="Genomic_DNA"/>
</dbReference>
<proteinExistence type="predicted"/>
<dbReference type="InterPro" id="IPR000182">
    <property type="entry name" value="GNAT_dom"/>
</dbReference>
<gene>
    <name evidence="2" type="ORF">GGR16_001371</name>
</gene>
<evidence type="ECO:0000313" key="2">
    <source>
        <dbReference type="EMBL" id="MBB4016365.1"/>
    </source>
</evidence>
<dbReference type="InterPro" id="IPR016181">
    <property type="entry name" value="Acyl_CoA_acyltransferase"/>
</dbReference>
<keyword evidence="2" id="KW-0808">Transferase</keyword>
<organism evidence="2 3">
    <name type="scientific">Chelatococcus caeni</name>
    <dbReference type="NCBI Taxonomy" id="1348468"/>
    <lineage>
        <taxon>Bacteria</taxon>
        <taxon>Pseudomonadati</taxon>
        <taxon>Pseudomonadota</taxon>
        <taxon>Alphaproteobacteria</taxon>
        <taxon>Hyphomicrobiales</taxon>
        <taxon>Chelatococcaceae</taxon>
        <taxon>Chelatococcus</taxon>
    </lineage>
</organism>
<dbReference type="GO" id="GO:0016747">
    <property type="term" value="F:acyltransferase activity, transferring groups other than amino-acyl groups"/>
    <property type="evidence" value="ECO:0007669"/>
    <property type="project" value="InterPro"/>
</dbReference>
<feature type="domain" description="N-acetyltransferase" evidence="1">
    <location>
        <begin position="11"/>
        <end position="180"/>
    </location>
</feature>